<dbReference type="RefSeq" id="WP_090594166.1">
    <property type="nucleotide sequence ID" value="NZ_LT629688.1"/>
</dbReference>
<name>A0A1G7AHK0_9ACTN</name>
<keyword evidence="2" id="KW-1185">Reference proteome</keyword>
<dbReference type="STRING" id="675864.SAMN04489747_2617"/>
<dbReference type="AlphaFoldDB" id="A0A1G7AHK0"/>
<protein>
    <submittedName>
        <fullName evidence="1">AAA domain-containing protein</fullName>
    </submittedName>
</protein>
<sequence length="189" mass="20870">MPTGPDPVGSSTTVLIVLRGNSAAGKSTVAAALRSRLGRGVALVEQDYLRRTVLREHDRPDLPNIGLIDMTIRYALNAGYHVIADGIFGSQHYGSMLRRLSGDHRGPTFHYYFDIPLVETQTRHLTKAHTVPAGKLAEWYHSNDLLELPEEQVILPSESAADIVDRIVRDVGLHNPPIRTELEPEAHLA</sequence>
<accession>A0A1G7AHK0</accession>
<proteinExistence type="predicted"/>
<dbReference type="Proteomes" id="UP000198546">
    <property type="component" value="Chromosome i"/>
</dbReference>
<evidence type="ECO:0000313" key="2">
    <source>
        <dbReference type="Proteomes" id="UP000198546"/>
    </source>
</evidence>
<dbReference type="EMBL" id="LT629688">
    <property type="protein sequence ID" value="SDE14200.1"/>
    <property type="molecule type" value="Genomic_DNA"/>
</dbReference>
<dbReference type="Pfam" id="PF13671">
    <property type="entry name" value="AAA_33"/>
    <property type="match status" value="1"/>
</dbReference>
<evidence type="ECO:0000313" key="1">
    <source>
        <dbReference type="EMBL" id="SDE14200.1"/>
    </source>
</evidence>
<dbReference type="Gene3D" id="3.40.50.300">
    <property type="entry name" value="P-loop containing nucleotide triphosphate hydrolases"/>
    <property type="match status" value="1"/>
</dbReference>
<dbReference type="InterPro" id="IPR027417">
    <property type="entry name" value="P-loop_NTPase"/>
</dbReference>
<gene>
    <name evidence="1" type="ORF">SAMN04489747_2617</name>
</gene>
<organism evidence="1 2">
    <name type="scientific">Auraticoccus monumenti</name>
    <dbReference type="NCBI Taxonomy" id="675864"/>
    <lineage>
        <taxon>Bacteria</taxon>
        <taxon>Bacillati</taxon>
        <taxon>Actinomycetota</taxon>
        <taxon>Actinomycetes</taxon>
        <taxon>Propionibacteriales</taxon>
        <taxon>Propionibacteriaceae</taxon>
        <taxon>Auraticoccus</taxon>
    </lineage>
</organism>
<dbReference type="OrthoDB" id="9781848at2"/>
<dbReference type="SUPFAM" id="SSF52540">
    <property type="entry name" value="P-loop containing nucleoside triphosphate hydrolases"/>
    <property type="match status" value="1"/>
</dbReference>
<reference evidence="1 2" key="1">
    <citation type="submission" date="2016-10" db="EMBL/GenBank/DDBJ databases">
        <authorList>
            <person name="de Groot N.N."/>
        </authorList>
    </citation>
    <scope>NUCLEOTIDE SEQUENCE [LARGE SCALE GENOMIC DNA]</scope>
    <source>
        <strain evidence="1 2">MON 2.2</strain>
    </source>
</reference>